<feature type="transmembrane region" description="Helical" evidence="1">
    <location>
        <begin position="6"/>
        <end position="24"/>
    </location>
</feature>
<organism evidence="2">
    <name type="scientific">Dicentrarchus labrax</name>
    <name type="common">European seabass</name>
    <name type="synonym">Morone labrax</name>
    <dbReference type="NCBI Taxonomy" id="13489"/>
    <lineage>
        <taxon>Eukaryota</taxon>
        <taxon>Metazoa</taxon>
        <taxon>Chordata</taxon>
        <taxon>Craniata</taxon>
        <taxon>Vertebrata</taxon>
        <taxon>Euteleostomi</taxon>
        <taxon>Actinopterygii</taxon>
        <taxon>Neopterygii</taxon>
        <taxon>Teleostei</taxon>
        <taxon>Neoteleostei</taxon>
        <taxon>Acanthomorphata</taxon>
        <taxon>Eupercaria</taxon>
        <taxon>Moronidae</taxon>
        <taxon>Dicentrarchus</taxon>
    </lineage>
</organism>
<dbReference type="OrthoDB" id="10328293at2759"/>
<proteinExistence type="evidence at transcript level"/>
<dbReference type="Ensembl" id="ENSDLAT00005011570.2">
    <property type="protein sequence ID" value="ENSDLAP00005010566.1"/>
    <property type="gene ID" value="ENSDLAG00005005498.2"/>
</dbReference>
<keyword evidence="1" id="KW-0812">Transmembrane</keyword>
<evidence type="ECO:0000313" key="5">
    <source>
        <dbReference type="Proteomes" id="UP000694389"/>
    </source>
</evidence>
<keyword evidence="5" id="KW-1185">Reference proteome</keyword>
<evidence type="ECO:0000313" key="3">
    <source>
        <dbReference type="EMBL" id="AKK32389.1"/>
    </source>
</evidence>
<accession>A0A076YGW9</accession>
<sequence>MKNFSIQSFSVMMMIVVVYAASLSQHQSKRVRQKRSHDGCTNASANNLRHLIHEDANLMLHNMTEEENSEMIPWITGLKTCVKEFSCLAEKALNQSKNHKLKRLTHHLHQYNKKLNETDCHLKEHPKCTVHRVLEDIKTCIVKCPGKN</sequence>
<gene>
    <name evidence="4" type="primary">LOC127374814</name>
</gene>
<dbReference type="GeneTree" id="ENSGT01000000221770"/>
<evidence type="ECO:0000256" key="1">
    <source>
        <dbReference type="SAM" id="Phobius"/>
    </source>
</evidence>
<reference evidence="4" key="3">
    <citation type="submission" date="2025-05" db="UniProtKB">
        <authorList>
            <consortium name="Ensembl"/>
        </authorList>
    </citation>
    <scope>IDENTIFICATION</scope>
</reference>
<evidence type="ECO:0000313" key="4">
    <source>
        <dbReference type="Ensembl" id="ENSDLAP00005010566.1"/>
    </source>
</evidence>
<dbReference type="EMBL" id="KJ818331">
    <property type="protein sequence ID" value="AIK66532.1"/>
    <property type="molecule type" value="mRNA"/>
</dbReference>
<evidence type="ECO:0000313" key="2">
    <source>
        <dbReference type="EMBL" id="AIK66532.1"/>
    </source>
</evidence>
<name>A0A076YGW9_DICLA</name>
<keyword evidence="1" id="KW-1133">Transmembrane helix</keyword>
<dbReference type="EMBL" id="KP096353">
    <property type="protein sequence ID" value="AKK32389.1"/>
    <property type="molecule type" value="Genomic_DNA"/>
</dbReference>
<protein>
    <submittedName>
        <fullName evidence="2">Interleukin 4/13-1</fullName>
    </submittedName>
</protein>
<dbReference type="OMA" id="MKNFRIQ"/>
<dbReference type="AlphaFoldDB" id="A0A076YGW9"/>
<reference evidence="2" key="1">
    <citation type="journal article" date="2014" name="Dev. Comp. Immunol.">
        <title>T cell transcripts and T cell activities in the gills of the teleost fish sea bass (Dicentrarchus labrax).</title>
        <authorList>
            <person name="Nunez Ortiz N."/>
            <person name="Gerdol M."/>
            <person name="Stocchi V."/>
            <person name="Marozzi C."/>
            <person name="Randelli E."/>
            <person name="Bernini C."/>
            <person name="Buonocore F."/>
            <person name="Picchietti S."/>
            <person name="Papeschi C."/>
            <person name="Sood N."/>
            <person name="Pallavicini A."/>
            <person name="Scapigliati G."/>
        </authorList>
    </citation>
    <scope>NUCLEOTIDE SEQUENCE</scope>
</reference>
<dbReference type="RefSeq" id="XP_051276379.1">
    <property type="nucleotide sequence ID" value="XM_051420419.1"/>
</dbReference>
<dbReference type="Proteomes" id="UP000694389">
    <property type="component" value="Unassembled WGS sequence"/>
</dbReference>
<keyword evidence="1" id="KW-0472">Membrane</keyword>
<reference evidence="3" key="2">
    <citation type="submission" date="2014-11" db="EMBL/GenBank/DDBJ databases">
        <title>Characterization af seabass IL4/13 genes.</title>
        <authorList>
            <person name="Gerdol M."/>
            <person name="Buonocore F."/>
            <person name="Pallavicini A."/>
            <person name="Scapigliati G."/>
        </authorList>
    </citation>
    <scope>NUCLEOTIDE SEQUENCE</scope>
</reference>
<dbReference type="GeneID" id="127374814"/>